<dbReference type="SUPFAM" id="SSF53335">
    <property type="entry name" value="S-adenosyl-L-methionine-dependent methyltransferases"/>
    <property type="match status" value="1"/>
</dbReference>
<dbReference type="InterPro" id="IPR029063">
    <property type="entry name" value="SAM-dependent_MTases_sf"/>
</dbReference>
<name>A0A167FCM6_CORFA</name>
<dbReference type="PANTHER" id="PTHR43712">
    <property type="entry name" value="PUTATIVE (AFU_ORTHOLOGUE AFUA_4G14580)-RELATED"/>
    <property type="match status" value="1"/>
</dbReference>
<dbReference type="GeneID" id="30025907"/>
<dbReference type="InterPro" id="IPR036390">
    <property type="entry name" value="WH_DNA-bd_sf"/>
</dbReference>
<protein>
    <submittedName>
        <fullName evidence="6">O-methyltransferase, family 2</fullName>
    </submittedName>
</protein>
<evidence type="ECO:0000313" key="6">
    <source>
        <dbReference type="EMBL" id="OAA45087.1"/>
    </source>
</evidence>
<dbReference type="EMBL" id="AZHB01000058">
    <property type="protein sequence ID" value="OAA45087.1"/>
    <property type="molecule type" value="Genomic_DNA"/>
</dbReference>
<dbReference type="InterPro" id="IPR016461">
    <property type="entry name" value="COMT-like"/>
</dbReference>
<dbReference type="AlphaFoldDB" id="A0A167FCM6"/>
<organism evidence="6 7">
    <name type="scientific">Cordyceps fumosorosea (strain ARSEF 2679)</name>
    <name type="common">Isaria fumosorosea</name>
    <dbReference type="NCBI Taxonomy" id="1081104"/>
    <lineage>
        <taxon>Eukaryota</taxon>
        <taxon>Fungi</taxon>
        <taxon>Dikarya</taxon>
        <taxon>Ascomycota</taxon>
        <taxon>Pezizomycotina</taxon>
        <taxon>Sordariomycetes</taxon>
        <taxon>Hypocreomycetidae</taxon>
        <taxon>Hypocreales</taxon>
        <taxon>Cordycipitaceae</taxon>
        <taxon>Cordyceps</taxon>
    </lineage>
</organism>
<dbReference type="Gene3D" id="1.10.10.10">
    <property type="entry name" value="Winged helix-like DNA-binding domain superfamily/Winged helix DNA-binding domain"/>
    <property type="match status" value="1"/>
</dbReference>
<dbReference type="Pfam" id="PF00891">
    <property type="entry name" value="Methyltransf_2"/>
    <property type="match status" value="1"/>
</dbReference>
<dbReference type="Proteomes" id="UP000076744">
    <property type="component" value="Unassembled WGS sequence"/>
</dbReference>
<dbReference type="InterPro" id="IPR036388">
    <property type="entry name" value="WH-like_DNA-bd_sf"/>
</dbReference>
<comment type="caution">
    <text evidence="6">The sequence shown here is derived from an EMBL/GenBank/DDBJ whole genome shotgun (WGS) entry which is preliminary data.</text>
</comment>
<evidence type="ECO:0000256" key="4">
    <source>
        <dbReference type="SAM" id="Coils"/>
    </source>
</evidence>
<keyword evidence="1 6" id="KW-0489">Methyltransferase</keyword>
<keyword evidence="3" id="KW-0949">S-adenosyl-L-methionine</keyword>
<reference evidence="6 7" key="1">
    <citation type="journal article" date="2016" name="Genome Biol. Evol.">
        <title>Divergent and convergent evolution of fungal pathogenicity.</title>
        <authorList>
            <person name="Shang Y."/>
            <person name="Xiao G."/>
            <person name="Zheng P."/>
            <person name="Cen K."/>
            <person name="Zhan S."/>
            <person name="Wang C."/>
        </authorList>
    </citation>
    <scope>NUCLEOTIDE SEQUENCE [LARGE SCALE GENOMIC DNA]</scope>
    <source>
        <strain evidence="6 7">ARSEF 2679</strain>
    </source>
</reference>
<dbReference type="Gene3D" id="3.40.50.150">
    <property type="entry name" value="Vaccinia Virus protein VP39"/>
    <property type="match status" value="1"/>
</dbReference>
<keyword evidence="7" id="KW-1185">Reference proteome</keyword>
<dbReference type="PANTHER" id="PTHR43712:SF19">
    <property type="entry name" value="DUAL O-METHYLTRANSFERASE_FAD-DEPENDENT MONOOXYGENASE ELCB"/>
    <property type="match status" value="1"/>
</dbReference>
<evidence type="ECO:0000256" key="1">
    <source>
        <dbReference type="ARBA" id="ARBA00022603"/>
    </source>
</evidence>
<keyword evidence="2 6" id="KW-0808">Transferase</keyword>
<evidence type="ECO:0000256" key="2">
    <source>
        <dbReference type="ARBA" id="ARBA00022679"/>
    </source>
</evidence>
<feature type="domain" description="O-methyltransferase C-terminal" evidence="5">
    <location>
        <begin position="183"/>
        <end position="395"/>
    </location>
</feature>
<keyword evidence="4" id="KW-0175">Coiled coil</keyword>
<dbReference type="GO" id="GO:0008171">
    <property type="term" value="F:O-methyltransferase activity"/>
    <property type="evidence" value="ECO:0007669"/>
    <property type="project" value="InterPro"/>
</dbReference>
<proteinExistence type="predicted"/>
<dbReference type="PROSITE" id="PS51683">
    <property type="entry name" value="SAM_OMT_II"/>
    <property type="match status" value="1"/>
</dbReference>
<evidence type="ECO:0000256" key="3">
    <source>
        <dbReference type="ARBA" id="ARBA00022691"/>
    </source>
</evidence>
<dbReference type="SUPFAM" id="SSF46785">
    <property type="entry name" value="Winged helix' DNA-binding domain"/>
    <property type="match status" value="1"/>
</dbReference>
<dbReference type="OrthoDB" id="1606438at2759"/>
<dbReference type="STRING" id="1081104.A0A167FCM6"/>
<accession>A0A167FCM6</accession>
<dbReference type="CDD" id="cd02440">
    <property type="entry name" value="AdoMet_MTases"/>
    <property type="match status" value="1"/>
</dbReference>
<feature type="coiled-coil region" evidence="4">
    <location>
        <begin position="378"/>
        <end position="405"/>
    </location>
</feature>
<sequence length="420" mass="46590">MTTTKLKDYADKIQKAAKALDTFQHANGDASDGHVLPVNDPHAVIEAREALIDAATRLLQDVSEPTQFLPNLAVQGQQISGLRWLCRFNVISLVPLDGSISYADLAAAAKVPLKQLKSIVRMLMCANFFAETASQNVQHTRLSAQFARSEPLQTWATFLAEDSIIMGLKMYEATSKWGATTSKTETSFNLALGTDKSFFEWLSTTPEATKKFSGYMKAVTATYGTSLEHLVDGYDWASRLRDGATVVDVGGSLGHASIALARKHKGIKFIVQDLTRVIQNVDATSIDEDAGVRERITFAEHDFFQPQPVKDADVYLLRQILHDWPDADATKILQNITAAMRPDARIMIMDSALPFPGTIGRVHEAQLRVRDMTMMQAFNASERELEDWKRLLKDADERLELESVEIPTGSHLAILVARLK</sequence>
<dbReference type="InterPro" id="IPR001077">
    <property type="entry name" value="COMT_C"/>
</dbReference>
<dbReference type="RefSeq" id="XP_018699605.1">
    <property type="nucleotide sequence ID" value="XM_018853216.1"/>
</dbReference>
<evidence type="ECO:0000313" key="7">
    <source>
        <dbReference type="Proteomes" id="UP000076744"/>
    </source>
</evidence>
<dbReference type="GO" id="GO:0032259">
    <property type="term" value="P:methylation"/>
    <property type="evidence" value="ECO:0007669"/>
    <property type="project" value="UniProtKB-KW"/>
</dbReference>
<evidence type="ECO:0000259" key="5">
    <source>
        <dbReference type="Pfam" id="PF00891"/>
    </source>
</evidence>
<gene>
    <name evidence="6" type="ORF">ISF_09615</name>
</gene>